<reference evidence="4" key="1">
    <citation type="submission" date="2017-01" db="EMBL/GenBank/DDBJ databases">
        <authorList>
            <person name="Varghese N."/>
            <person name="Submissions S."/>
        </authorList>
    </citation>
    <scope>NUCLEOTIDE SEQUENCE [LARGE SCALE GENOMIC DNA]</scope>
    <source>
        <strain evidence="4">ATCC 51758</strain>
    </source>
</reference>
<keyword evidence="4" id="KW-1185">Reference proteome</keyword>
<dbReference type="InterPro" id="IPR013424">
    <property type="entry name" value="Ice-binding_C"/>
</dbReference>
<dbReference type="STRING" id="34027.SAMN05421829_11437"/>
<sequence>MDTNRLLALTTLLAALSMPAFASAAPVAVEISGGSWSQGSGWSTACTSAGCDEGHSFLNANWTIDPDLAGTSFMLTELGDFETVLFGKGTLAEEDAAISTNGSASEVDHLALAAVIEFDAPAGGPADLEATVQATVGPFWDKGAGPANTDLAATFLPFLLTLDNGGEIEISFSPAVWLCEGNSGQCTWSKPSPNDIYAKFTLTKAPLEAEATDGIVAQAVPEPSSLLLIGAGLVGLGFGRRRQKPA</sequence>
<evidence type="ECO:0000313" key="4">
    <source>
        <dbReference type="Proteomes" id="UP000186819"/>
    </source>
</evidence>
<feature type="chain" id="PRO_5012817264" evidence="1">
    <location>
        <begin position="25"/>
        <end position="246"/>
    </location>
</feature>
<proteinExistence type="predicted"/>
<accession>A0A1N7AG59</accession>
<keyword evidence="1" id="KW-0732">Signal</keyword>
<organism evidence="3 4">
    <name type="scientific">Aromatoleum tolulyticum</name>
    <dbReference type="NCBI Taxonomy" id="34027"/>
    <lineage>
        <taxon>Bacteria</taxon>
        <taxon>Pseudomonadati</taxon>
        <taxon>Pseudomonadota</taxon>
        <taxon>Betaproteobacteria</taxon>
        <taxon>Rhodocyclales</taxon>
        <taxon>Rhodocyclaceae</taxon>
        <taxon>Aromatoleum</taxon>
    </lineage>
</organism>
<evidence type="ECO:0000259" key="2">
    <source>
        <dbReference type="Pfam" id="PF07589"/>
    </source>
</evidence>
<dbReference type="Proteomes" id="UP000186819">
    <property type="component" value="Unassembled WGS sequence"/>
</dbReference>
<dbReference type="Pfam" id="PF07589">
    <property type="entry name" value="PEP-CTERM"/>
    <property type="match status" value="1"/>
</dbReference>
<protein>
    <submittedName>
        <fullName evidence="3">PEP-CTERM protein-sorting domain-containing protein</fullName>
    </submittedName>
</protein>
<dbReference type="OrthoDB" id="9826504at2"/>
<evidence type="ECO:0000313" key="3">
    <source>
        <dbReference type="EMBL" id="SIR37961.1"/>
    </source>
</evidence>
<feature type="domain" description="Ice-binding protein C-terminal" evidence="2">
    <location>
        <begin position="219"/>
        <end position="242"/>
    </location>
</feature>
<name>A0A1N7AG59_9RHOO</name>
<dbReference type="NCBIfam" id="TIGR02595">
    <property type="entry name" value="PEP_CTERM"/>
    <property type="match status" value="1"/>
</dbReference>
<feature type="signal peptide" evidence="1">
    <location>
        <begin position="1"/>
        <end position="24"/>
    </location>
</feature>
<dbReference type="EMBL" id="FTMD01000014">
    <property type="protein sequence ID" value="SIR37961.1"/>
    <property type="molecule type" value="Genomic_DNA"/>
</dbReference>
<dbReference type="RefSeq" id="WP_076603613.1">
    <property type="nucleotide sequence ID" value="NZ_FTMD01000014.1"/>
</dbReference>
<evidence type="ECO:0000256" key="1">
    <source>
        <dbReference type="SAM" id="SignalP"/>
    </source>
</evidence>
<gene>
    <name evidence="3" type="ORF">SAMN05421829_11437</name>
</gene>
<dbReference type="AlphaFoldDB" id="A0A1N7AG59"/>